<dbReference type="EMBL" id="CAJNJQ010001881">
    <property type="protein sequence ID" value="CAE7153663.1"/>
    <property type="molecule type" value="Genomic_DNA"/>
</dbReference>
<sequence>MRQVMLSSIEDGISYVELRVNFFRKLGFREDGMEILGHRDLLLWLREAIQDVKDQMKADNREDEFVGAKIIYMSARSRKKPDFIWHLENCMALKQEFPDLVAGFDLMDPEDTSHPLLHHAESLLWFQDECKKRGLDIPFVFHAGETLNDGGAADSNLYDALLLGSKRIGHGKAPITNGNVQRTGCGH</sequence>
<dbReference type="SUPFAM" id="SSF51556">
    <property type="entry name" value="Metallo-dependent hydrolases"/>
    <property type="match status" value="1"/>
</dbReference>
<dbReference type="InterPro" id="IPR032466">
    <property type="entry name" value="Metal_Hydrolase"/>
</dbReference>
<dbReference type="AlphaFoldDB" id="A0A8H3E5F6"/>
<dbReference type="GO" id="GO:0004000">
    <property type="term" value="F:adenosine deaminase activity"/>
    <property type="evidence" value="ECO:0007669"/>
    <property type="project" value="TreeGrafter"/>
</dbReference>
<evidence type="ECO:0008006" key="3">
    <source>
        <dbReference type="Google" id="ProtNLM"/>
    </source>
</evidence>
<dbReference type="PANTHER" id="PTHR11409:SF39">
    <property type="entry name" value="ADENOSINE DEAMINASE 2"/>
    <property type="match status" value="1"/>
</dbReference>
<comment type="caution">
    <text evidence="1">The sequence shown here is derived from an EMBL/GenBank/DDBJ whole genome shotgun (WGS) entry which is preliminary data.</text>
</comment>
<proteinExistence type="predicted"/>
<dbReference type="Proteomes" id="UP000663827">
    <property type="component" value="Unassembled WGS sequence"/>
</dbReference>
<gene>
    <name evidence="1" type="ORF">RDB_LOCUS91188</name>
</gene>
<dbReference type="InterPro" id="IPR006330">
    <property type="entry name" value="Ado/ade_deaminase"/>
</dbReference>
<dbReference type="GO" id="GO:0046103">
    <property type="term" value="P:inosine biosynthetic process"/>
    <property type="evidence" value="ECO:0007669"/>
    <property type="project" value="TreeGrafter"/>
</dbReference>
<organism evidence="1 2">
    <name type="scientific">Rhizoctonia solani</name>
    <dbReference type="NCBI Taxonomy" id="456999"/>
    <lineage>
        <taxon>Eukaryota</taxon>
        <taxon>Fungi</taxon>
        <taxon>Dikarya</taxon>
        <taxon>Basidiomycota</taxon>
        <taxon>Agaricomycotina</taxon>
        <taxon>Agaricomycetes</taxon>
        <taxon>Cantharellales</taxon>
        <taxon>Ceratobasidiaceae</taxon>
        <taxon>Rhizoctonia</taxon>
    </lineage>
</organism>
<dbReference type="PANTHER" id="PTHR11409">
    <property type="entry name" value="ADENOSINE DEAMINASE"/>
    <property type="match status" value="1"/>
</dbReference>
<protein>
    <recommendedName>
        <fullName evidence="3">Adenosine deaminase domain-containing protein</fullName>
    </recommendedName>
</protein>
<dbReference type="GO" id="GO:0006154">
    <property type="term" value="P:adenosine catabolic process"/>
    <property type="evidence" value="ECO:0007669"/>
    <property type="project" value="TreeGrafter"/>
</dbReference>
<evidence type="ECO:0000313" key="1">
    <source>
        <dbReference type="EMBL" id="CAE7153663.1"/>
    </source>
</evidence>
<evidence type="ECO:0000313" key="2">
    <source>
        <dbReference type="Proteomes" id="UP000663827"/>
    </source>
</evidence>
<accession>A0A8H3E5F6</accession>
<reference evidence="1" key="1">
    <citation type="submission" date="2021-01" db="EMBL/GenBank/DDBJ databases">
        <authorList>
            <person name="Kaushik A."/>
        </authorList>
    </citation>
    <scope>NUCLEOTIDE SEQUENCE</scope>
    <source>
        <strain evidence="1">AG5</strain>
    </source>
</reference>
<name>A0A8H3E5F6_9AGAM</name>
<dbReference type="Gene3D" id="3.20.20.140">
    <property type="entry name" value="Metal-dependent hydrolases"/>
    <property type="match status" value="1"/>
</dbReference>